<feature type="region of interest" description="Disordered" evidence="2">
    <location>
        <begin position="284"/>
        <end position="351"/>
    </location>
</feature>
<feature type="compositionally biased region" description="Polar residues" evidence="2">
    <location>
        <begin position="324"/>
        <end position="335"/>
    </location>
</feature>
<sequence>VNIPLAHTSMPPKRKRVLRRCSRCARIVARDSPCAFCAARGLLPTRTEREKEEEEGDSTLEYCIAEVTEAEVVAEPQPGPEKMPSEERPSIATPVFSHGDRSQTDKSAAGKESEVEEHIEEGVLTSPFPETTEDSEFDRIQASRERYRGEAIRLQARVRDLAIRQEQLVKQGRAKEEVLQSRDKQITHMQRNMDSLRCEVLAARSDAQEARRQASSARRRHIADTESLMKYSAKLRTIIHELQAQLKVSNASIKAIQDAAEDLSLTASNAIIPSNVVDDLLLSSPAPPTLTLDEYGTTEDESTRRDERPSEFSHEDACDRAGGSSASSTKRTSINAVDGSGSPEKRVKREE</sequence>
<evidence type="ECO:0000256" key="2">
    <source>
        <dbReference type="SAM" id="MobiDB-lite"/>
    </source>
</evidence>
<feature type="compositionally biased region" description="Low complexity" evidence="2">
    <location>
        <begin position="284"/>
        <end position="293"/>
    </location>
</feature>
<feature type="compositionally biased region" description="Basic and acidic residues" evidence="2">
    <location>
        <begin position="98"/>
        <end position="113"/>
    </location>
</feature>
<dbReference type="EMBL" id="JABANO010024761">
    <property type="protein sequence ID" value="KAF4721394.1"/>
    <property type="molecule type" value="Genomic_DNA"/>
</dbReference>
<proteinExistence type="predicted"/>
<evidence type="ECO:0000313" key="3">
    <source>
        <dbReference type="EMBL" id="KAF4721394.1"/>
    </source>
</evidence>
<feature type="non-terminal residue" evidence="4">
    <location>
        <position position="351"/>
    </location>
</feature>
<gene>
    <name evidence="4" type="primary">FMR1_5</name>
    <name evidence="4" type="ORF">FOZ62_028559</name>
    <name evidence="3" type="ORF">FOZ63_026869</name>
</gene>
<evidence type="ECO:0000256" key="1">
    <source>
        <dbReference type="SAM" id="Coils"/>
    </source>
</evidence>
<evidence type="ECO:0000313" key="6">
    <source>
        <dbReference type="Proteomes" id="UP000574390"/>
    </source>
</evidence>
<dbReference type="Proteomes" id="UP000553632">
    <property type="component" value="Unassembled WGS sequence"/>
</dbReference>
<dbReference type="AlphaFoldDB" id="A0A7J6SJE9"/>
<dbReference type="Proteomes" id="UP000574390">
    <property type="component" value="Unassembled WGS sequence"/>
</dbReference>
<accession>A0A7J6SJE9</accession>
<dbReference type="EMBL" id="JABANM010014242">
    <property type="protein sequence ID" value="KAF4732951.1"/>
    <property type="molecule type" value="Genomic_DNA"/>
</dbReference>
<evidence type="ECO:0000313" key="5">
    <source>
        <dbReference type="Proteomes" id="UP000553632"/>
    </source>
</evidence>
<reference evidence="5 6" key="1">
    <citation type="submission" date="2020-04" db="EMBL/GenBank/DDBJ databases">
        <title>Perkinsus olseni comparative genomics.</title>
        <authorList>
            <person name="Bogema D.R."/>
        </authorList>
    </citation>
    <scope>NUCLEOTIDE SEQUENCE [LARGE SCALE GENOMIC DNA]</scope>
    <source>
        <strain evidence="4">ATCC PRA-205</strain>
        <strain evidence="3 5">ATCC PRA-207</strain>
    </source>
</reference>
<keyword evidence="1" id="KW-0175">Coiled coil</keyword>
<evidence type="ECO:0000313" key="4">
    <source>
        <dbReference type="EMBL" id="KAF4732951.1"/>
    </source>
</evidence>
<keyword evidence="5" id="KW-1185">Reference proteome</keyword>
<feature type="coiled-coil region" evidence="1">
    <location>
        <begin position="193"/>
        <end position="259"/>
    </location>
</feature>
<feature type="compositionally biased region" description="Basic and acidic residues" evidence="2">
    <location>
        <begin position="301"/>
        <end position="319"/>
    </location>
</feature>
<comment type="caution">
    <text evidence="4">The sequence shown here is derived from an EMBL/GenBank/DDBJ whole genome shotgun (WGS) entry which is preliminary data.</text>
</comment>
<organism evidence="4 6">
    <name type="scientific">Perkinsus olseni</name>
    <name type="common">Perkinsus atlanticus</name>
    <dbReference type="NCBI Taxonomy" id="32597"/>
    <lineage>
        <taxon>Eukaryota</taxon>
        <taxon>Sar</taxon>
        <taxon>Alveolata</taxon>
        <taxon>Perkinsozoa</taxon>
        <taxon>Perkinsea</taxon>
        <taxon>Perkinsida</taxon>
        <taxon>Perkinsidae</taxon>
        <taxon>Perkinsus</taxon>
    </lineage>
</organism>
<name>A0A7J6SJE9_PEROL</name>
<feature type="region of interest" description="Disordered" evidence="2">
    <location>
        <begin position="69"/>
        <end position="137"/>
    </location>
</feature>
<protein>
    <submittedName>
        <fullName evidence="4">Fragile X mental retardation</fullName>
    </submittedName>
</protein>